<dbReference type="PANTHER" id="PTHR12011:SF285">
    <property type="entry name" value="ADHESION G PROTEIN-COUPLED RECEPTOR G3"/>
    <property type="match status" value="1"/>
</dbReference>
<keyword evidence="5" id="KW-1015">Disulfide bond</keyword>
<keyword evidence="9" id="KW-0675">Receptor</keyword>
<feature type="transmembrane region" description="Helical" evidence="6">
    <location>
        <begin position="175"/>
        <end position="193"/>
    </location>
</feature>
<evidence type="ECO:0000256" key="4">
    <source>
        <dbReference type="ARBA" id="ARBA00023136"/>
    </source>
</evidence>
<feature type="domain" description="GAIN-B" evidence="7">
    <location>
        <begin position="1"/>
        <end position="123"/>
    </location>
</feature>
<dbReference type="STRING" id="113540.ENSSFOP00015023455"/>
<dbReference type="InterPro" id="IPR000203">
    <property type="entry name" value="GPS"/>
</dbReference>
<dbReference type="GO" id="GO:0004930">
    <property type="term" value="F:G protein-coupled receptor activity"/>
    <property type="evidence" value="ECO:0007669"/>
    <property type="project" value="InterPro"/>
</dbReference>
<keyword evidence="4 6" id="KW-0472">Membrane</keyword>
<dbReference type="Proteomes" id="UP000034805">
    <property type="component" value="Unassembled WGS sequence"/>
</dbReference>
<feature type="domain" description="G-protein coupled receptors family 2 profile 2" evidence="8">
    <location>
        <begin position="133"/>
        <end position="257"/>
    </location>
</feature>
<feature type="transmembrane region" description="Helical" evidence="6">
    <location>
        <begin position="314"/>
        <end position="334"/>
    </location>
</feature>
<feature type="transmembrane region" description="Helical" evidence="6">
    <location>
        <begin position="135"/>
        <end position="154"/>
    </location>
</feature>
<feature type="transmembrane region" description="Helical" evidence="6">
    <location>
        <begin position="272"/>
        <end position="293"/>
    </location>
</feature>
<dbReference type="GO" id="GO:0007166">
    <property type="term" value="P:cell surface receptor signaling pathway"/>
    <property type="evidence" value="ECO:0007669"/>
    <property type="project" value="InterPro"/>
</dbReference>
<evidence type="ECO:0000259" key="7">
    <source>
        <dbReference type="PROSITE" id="PS50221"/>
    </source>
</evidence>
<organism evidence="9 10">
    <name type="scientific">Scleropages formosus</name>
    <name type="common">Asian bonytongue</name>
    <name type="synonym">Osteoglossum formosum</name>
    <dbReference type="NCBI Taxonomy" id="113540"/>
    <lineage>
        <taxon>Eukaryota</taxon>
        <taxon>Metazoa</taxon>
        <taxon>Chordata</taxon>
        <taxon>Craniata</taxon>
        <taxon>Vertebrata</taxon>
        <taxon>Euteleostomi</taxon>
        <taxon>Actinopterygii</taxon>
        <taxon>Neopterygii</taxon>
        <taxon>Teleostei</taxon>
        <taxon>Osteoglossocephala</taxon>
        <taxon>Osteoglossomorpha</taxon>
        <taxon>Osteoglossiformes</taxon>
        <taxon>Osteoglossidae</taxon>
        <taxon>Scleropages</taxon>
    </lineage>
</organism>
<keyword evidence="2 6" id="KW-0812">Transmembrane</keyword>
<dbReference type="Pfam" id="PF00002">
    <property type="entry name" value="7tm_2"/>
    <property type="match status" value="2"/>
</dbReference>
<gene>
    <name evidence="9" type="ORF">Z043_125478</name>
</gene>
<dbReference type="Gene3D" id="2.60.220.50">
    <property type="match status" value="1"/>
</dbReference>
<feature type="transmembrane region" description="Helical" evidence="6">
    <location>
        <begin position="247"/>
        <end position="266"/>
    </location>
</feature>
<evidence type="ECO:0000313" key="9">
    <source>
        <dbReference type="EMBL" id="KPP56863.1"/>
    </source>
</evidence>
<reference evidence="9 10" key="1">
    <citation type="submission" date="2015-08" db="EMBL/GenBank/DDBJ databases">
        <title>The genome of the Asian arowana (Scleropages formosus).</title>
        <authorList>
            <person name="Tan M.H."/>
            <person name="Gan H.M."/>
            <person name="Croft L.J."/>
            <person name="Austin C.M."/>
        </authorList>
    </citation>
    <scope>NUCLEOTIDE SEQUENCE [LARGE SCALE GENOMIC DNA]</scope>
    <source>
        <strain evidence="9">Aro1</strain>
    </source>
</reference>
<accession>A0A0P7W7H2</accession>
<dbReference type="InterPro" id="IPR057244">
    <property type="entry name" value="GAIN_B"/>
</dbReference>
<name>A0A0P7W7H2_SCLFO</name>
<dbReference type="InterPro" id="IPR046338">
    <property type="entry name" value="GAIN_dom_sf"/>
</dbReference>
<dbReference type="PROSITE" id="PS50221">
    <property type="entry name" value="GAIN_B"/>
    <property type="match status" value="1"/>
</dbReference>
<sequence>VKRNTSTGHLIHIPAEVLERAMKRSRMERSIRLVVSVFHASLFKAQKHTGNELLGNSVLGVKVGIQDFHNLSKPVTLTFRHYSKARGRWSTQGCQTIRMNKTFICSCDHLSFFAVLVNPGGMGTISDSHVLSLSYITYIGCGLSVFFTSIALLFRMCMRLSRKKARDEHSMAVHLQLMAALLLLHLLFLLSSWQAERPLAVRGGGLCLALGLLLHWALLATFTWTALEAFHLYLLLVRVFNIYITKYLLKLCVVGWGGCWITSGAVQYITVSAYLGIVFLFSAAMLGVVLVKVQKIGSKDVQTQQMKKISQKCVTLLGLSCVLGIPWGLAFLTYGPLSLAGVYIFTIVNSLQGEYLLLLLFATDAN</sequence>
<comment type="caution">
    <text evidence="9">The sequence shown here is derived from an EMBL/GenBank/DDBJ whole genome shotgun (WGS) entry which is preliminary data.</text>
</comment>
<evidence type="ECO:0000259" key="8">
    <source>
        <dbReference type="PROSITE" id="PS50261"/>
    </source>
</evidence>
<proteinExistence type="predicted"/>
<feature type="non-terminal residue" evidence="9">
    <location>
        <position position="1"/>
    </location>
</feature>
<dbReference type="AlphaFoldDB" id="A0A0P7W7H2"/>
<protein>
    <submittedName>
        <fullName evidence="9">Putative G-protein coupled receptor 97</fullName>
    </submittedName>
</protein>
<dbReference type="InterPro" id="IPR017981">
    <property type="entry name" value="GPCR_2-like_7TM"/>
</dbReference>
<comment type="subcellular location">
    <subcellularLocation>
        <location evidence="1">Membrane</location>
        <topology evidence="1">Multi-pass membrane protein</topology>
    </subcellularLocation>
</comment>
<evidence type="ECO:0000256" key="6">
    <source>
        <dbReference type="SAM" id="Phobius"/>
    </source>
</evidence>
<evidence type="ECO:0000256" key="5">
    <source>
        <dbReference type="ARBA" id="ARBA00023157"/>
    </source>
</evidence>
<dbReference type="SMART" id="SM00303">
    <property type="entry name" value="GPS"/>
    <property type="match status" value="1"/>
</dbReference>
<dbReference type="InterPro" id="IPR000832">
    <property type="entry name" value="GPCR_2_secretin-like"/>
</dbReference>
<dbReference type="PROSITE" id="PS50261">
    <property type="entry name" value="G_PROTEIN_RECEP_F2_4"/>
    <property type="match status" value="1"/>
</dbReference>
<dbReference type="PANTHER" id="PTHR12011">
    <property type="entry name" value="ADHESION G-PROTEIN COUPLED RECEPTOR"/>
    <property type="match status" value="1"/>
</dbReference>
<evidence type="ECO:0000256" key="3">
    <source>
        <dbReference type="ARBA" id="ARBA00022989"/>
    </source>
</evidence>
<keyword evidence="3 6" id="KW-1133">Transmembrane helix</keyword>
<dbReference type="GO" id="GO:0005886">
    <property type="term" value="C:plasma membrane"/>
    <property type="evidence" value="ECO:0007669"/>
    <property type="project" value="TreeGrafter"/>
</dbReference>
<dbReference type="Gene3D" id="1.20.1070.10">
    <property type="entry name" value="Rhodopsin 7-helix transmembrane proteins"/>
    <property type="match status" value="2"/>
</dbReference>
<feature type="transmembrane region" description="Helical" evidence="6">
    <location>
        <begin position="340"/>
        <end position="362"/>
    </location>
</feature>
<feature type="transmembrane region" description="Helical" evidence="6">
    <location>
        <begin position="213"/>
        <end position="235"/>
    </location>
</feature>
<evidence type="ECO:0000313" key="10">
    <source>
        <dbReference type="Proteomes" id="UP000034805"/>
    </source>
</evidence>
<evidence type="ECO:0000256" key="2">
    <source>
        <dbReference type="ARBA" id="ARBA00022692"/>
    </source>
</evidence>
<dbReference type="GO" id="GO:0007189">
    <property type="term" value="P:adenylate cyclase-activating G protein-coupled receptor signaling pathway"/>
    <property type="evidence" value="ECO:0007669"/>
    <property type="project" value="TreeGrafter"/>
</dbReference>
<dbReference type="EMBL" id="JARO02018617">
    <property type="protein sequence ID" value="KPP56863.1"/>
    <property type="molecule type" value="Genomic_DNA"/>
</dbReference>
<dbReference type="Pfam" id="PF01825">
    <property type="entry name" value="GPS"/>
    <property type="match status" value="1"/>
</dbReference>
<evidence type="ECO:0000256" key="1">
    <source>
        <dbReference type="ARBA" id="ARBA00004141"/>
    </source>
</evidence>